<dbReference type="RefSeq" id="WP_379943104.1">
    <property type="nucleotide sequence ID" value="NZ_JBHTIB010000014.1"/>
</dbReference>
<gene>
    <name evidence="1" type="ORF">ACFQ0I_13475</name>
</gene>
<evidence type="ECO:0000313" key="2">
    <source>
        <dbReference type="Proteomes" id="UP001597011"/>
    </source>
</evidence>
<evidence type="ECO:0000313" key="1">
    <source>
        <dbReference type="EMBL" id="MFD0836783.1"/>
    </source>
</evidence>
<sequence length="219" mass="25174">MKKIILAVSIVLCISCKQNKEVKEKELTIAEKIAYAHGFENWKQVKEIAFTFNVEKDSSHFERSWRWNTKSGEVVLVSGLDTLTYNRKQVDTVSLNADKAFINDKFWLLAPFQLVWDAGTQISEPVKAESPISKTQMNKITITYTNDGGYTPGDAYDFYFGDDYIIKEWVFRKGNSKDASLTTTWEDYENYAGLQIATSHKKPEDNWKLHFTGITIKTD</sequence>
<name>A0ABW3BVR6_9FLAO</name>
<reference evidence="2" key="1">
    <citation type="journal article" date="2019" name="Int. J. Syst. Evol. Microbiol.">
        <title>The Global Catalogue of Microorganisms (GCM) 10K type strain sequencing project: providing services to taxonomists for standard genome sequencing and annotation.</title>
        <authorList>
            <consortium name="The Broad Institute Genomics Platform"/>
            <consortium name="The Broad Institute Genome Sequencing Center for Infectious Disease"/>
            <person name="Wu L."/>
            <person name="Ma J."/>
        </authorList>
    </citation>
    <scope>NUCLEOTIDE SEQUENCE [LARGE SCALE GENOMIC DNA]</scope>
    <source>
        <strain evidence="2">CCUG 60529</strain>
    </source>
</reference>
<comment type="caution">
    <text evidence="1">The sequence shown here is derived from an EMBL/GenBank/DDBJ whole genome shotgun (WGS) entry which is preliminary data.</text>
</comment>
<proteinExistence type="predicted"/>
<dbReference type="Proteomes" id="UP001597011">
    <property type="component" value="Unassembled WGS sequence"/>
</dbReference>
<protein>
    <submittedName>
        <fullName evidence="1">Uncharacterized protein</fullName>
    </submittedName>
</protein>
<dbReference type="EMBL" id="JBHTIB010000014">
    <property type="protein sequence ID" value="MFD0836783.1"/>
    <property type="molecule type" value="Genomic_DNA"/>
</dbReference>
<organism evidence="1 2">
    <name type="scientific">Mariniflexile aquimaris</name>
    <dbReference type="NCBI Taxonomy" id="881009"/>
    <lineage>
        <taxon>Bacteria</taxon>
        <taxon>Pseudomonadati</taxon>
        <taxon>Bacteroidota</taxon>
        <taxon>Flavobacteriia</taxon>
        <taxon>Flavobacteriales</taxon>
        <taxon>Flavobacteriaceae</taxon>
        <taxon>Mariniflexile</taxon>
    </lineage>
</organism>
<keyword evidence="2" id="KW-1185">Reference proteome</keyword>
<accession>A0ABW3BVR6</accession>